<proteinExistence type="predicted"/>
<name>A0A426VBS7_9BURK</name>
<protein>
    <submittedName>
        <fullName evidence="2">YjbH domain-containing protein</fullName>
    </submittedName>
</protein>
<reference evidence="2 3" key="1">
    <citation type="submission" date="2018-12" db="EMBL/GenBank/DDBJ databases">
        <title>The whole draft genome of Aquabacterium sp. SJQ9.</title>
        <authorList>
            <person name="Sun L."/>
            <person name="Gao X."/>
            <person name="Chen W."/>
            <person name="Huang K."/>
        </authorList>
    </citation>
    <scope>NUCLEOTIDE SEQUENCE [LARGE SCALE GENOMIC DNA]</scope>
    <source>
        <strain evidence="2 3">SJQ9</strain>
    </source>
</reference>
<dbReference type="InterPro" id="IPR010425">
    <property type="entry name" value="Caps_synth_GfcC-like_C"/>
</dbReference>
<dbReference type="Proteomes" id="UP000269265">
    <property type="component" value="Unassembled WGS sequence"/>
</dbReference>
<evidence type="ECO:0000313" key="3">
    <source>
        <dbReference type="Proteomes" id="UP000269265"/>
    </source>
</evidence>
<dbReference type="Gene3D" id="3.10.560.10">
    <property type="entry name" value="Outer membrane lipoprotein wza domain like"/>
    <property type="match status" value="1"/>
</dbReference>
<sequence>MARLRIGRRALVPGGALQRQHLRALCRAADSFRRCTGVWRAVPGGRFLPDMAILASATQDNTMINRLSFSPWGGGVMLSSLLVAAASVAAPAAGHVPSQGAATDYRIETRQRLSDWLLANPLPDNADLLALSWRSAAEQDRQQALQSQLRQRLNGRWSALGGVIADMPVTGRVAVPKADARWLQANAHADPWLSPGDIVHVAPRSQQITVLLTTGHQCQVPHQGGADAATYLRACGVVSADRAWVVQPDGVITSHGVARWNQSTQHAPAAGAWIWAPELGDDIDPDLSDQVASFLALQEVAPLSPTWSFKRSPRDITLAADARDLPTVGNDWGVVGLMQTPTARMSPAGTLAITYSRQEPYSVLNMRLQPVEWLELALGYMSISDRPYGPTELSGDQSWKDKSAHLKVRLWQESAWWPEVALGWRDFLGTGAFSGEYLVASKRYGPFDVSAGLGFGYVGGRGDVRNPLGRVSERFDTRPGRDTFSRSGGQVNGKTFFRGPAAFFGGVQYQLPWQQWVLKAEVDGNDYEHDPAGRPIKQDSPVNLGLVYRAASWLDVTVGVERGNMATVTVSAHAPLDKLTMPKFLDARPVPVLPTRPAQAGLVATTAKDIQDQTNLKVRAIEQRGRTWSVVVTDPDMGYERPVVERVAAVVHRDAPAEVDRIELRFDQRGVQVAQAVVDREAWARAKTELLPPSQQREALSTEAVATDKAPDKTLYEAEPNRFAYGVGLAYRQSLGGPDAFLLFQLAADLNLSWRLRDDTWANGRLRVGLVDNYDKFKYTAPSDMPRVRTYIREYLTTRNATIPNLQITHMGSFEALGGSDHFYLGYAGLLETMFAGLGGEYLYRPVGSRLAVGVDVNRVRQRAFEQDFGLRDYEVNTGHATAYWDTGWYDLVAKLSAGQYLAGDRGVTLDVSRVFRNGVSMGAYATKTNVSAERFGEGSFDKGVYVTIPFDAILPKSGPSEASIVYAPLLRDGGARLSRRFTLYDLTSTRGPRALQTGAP</sequence>
<keyword evidence="3" id="KW-1185">Reference proteome</keyword>
<evidence type="ECO:0000259" key="1">
    <source>
        <dbReference type="Pfam" id="PF06251"/>
    </source>
</evidence>
<dbReference type="Pfam" id="PF06082">
    <property type="entry name" value="YjbH"/>
    <property type="match status" value="1"/>
</dbReference>
<comment type="caution">
    <text evidence="2">The sequence shown here is derived from an EMBL/GenBank/DDBJ whole genome shotgun (WGS) entry which is preliminary data.</text>
</comment>
<dbReference type="InterPro" id="IPR010344">
    <property type="entry name" value="YbjH"/>
</dbReference>
<dbReference type="EMBL" id="RSED01000007">
    <property type="protein sequence ID" value="RRS04353.1"/>
    <property type="molecule type" value="Genomic_DNA"/>
</dbReference>
<evidence type="ECO:0000313" key="2">
    <source>
        <dbReference type="EMBL" id="RRS04353.1"/>
    </source>
</evidence>
<feature type="domain" description="Capsule biosynthesis GfcC-like C-terminal" evidence="1">
    <location>
        <begin position="218"/>
        <end position="277"/>
    </location>
</feature>
<accession>A0A426VBS7</accession>
<gene>
    <name evidence="2" type="ORF">EIP75_10695</name>
</gene>
<dbReference type="AlphaFoldDB" id="A0A426VBS7"/>
<organism evidence="2 3">
    <name type="scientific">Aquabacterium soli</name>
    <dbReference type="NCBI Taxonomy" id="2493092"/>
    <lineage>
        <taxon>Bacteria</taxon>
        <taxon>Pseudomonadati</taxon>
        <taxon>Pseudomonadota</taxon>
        <taxon>Betaproteobacteria</taxon>
        <taxon>Burkholderiales</taxon>
        <taxon>Aquabacterium</taxon>
    </lineage>
</organism>
<dbReference type="Pfam" id="PF06251">
    <property type="entry name" value="Caps_syn_GfcC_C"/>
    <property type="match status" value="1"/>
</dbReference>